<name>S5YEB7_PARAH</name>
<dbReference type="PATRIC" id="fig|1367847.3.peg.2788"/>
<dbReference type="InterPro" id="IPR036388">
    <property type="entry name" value="WH-like_DNA-bd_sf"/>
</dbReference>
<reference evidence="5 6" key="1">
    <citation type="journal article" date="2014" name="BMC Genomics">
        <title>Architecture and functions of a multipartite genome of the methylotrophic bacterium Paracoccus aminophilus JCM 7686, containing primary and secondary chromids.</title>
        <authorList>
            <person name="Dziewit L."/>
            <person name="Czarnecki J."/>
            <person name="Wibberg D."/>
            <person name="Radlinska M."/>
            <person name="Mrozek P."/>
            <person name="Szymczak M."/>
            <person name="Schluter A."/>
            <person name="Puhler A."/>
            <person name="Bartosik D."/>
        </authorList>
    </citation>
    <scope>NUCLEOTIDE SEQUENCE [LARGE SCALE GENOMIC DNA]</scope>
    <source>
        <strain evidence="5">JCM 7686</strain>
    </source>
</reference>
<evidence type="ECO:0000256" key="1">
    <source>
        <dbReference type="ARBA" id="ARBA00023015"/>
    </source>
</evidence>
<dbReference type="InterPro" id="IPR028978">
    <property type="entry name" value="Chorismate_lyase_/UTRA_dom_sf"/>
</dbReference>
<dbReference type="SUPFAM" id="SSF46785">
    <property type="entry name" value="Winged helix' DNA-binding domain"/>
    <property type="match status" value="1"/>
</dbReference>
<accession>S5YEB7</accession>
<evidence type="ECO:0000256" key="2">
    <source>
        <dbReference type="ARBA" id="ARBA00023125"/>
    </source>
</evidence>
<dbReference type="PANTHER" id="PTHR44846">
    <property type="entry name" value="MANNOSYL-D-GLYCERATE TRANSPORT/METABOLISM SYSTEM REPRESSOR MNGR-RELATED"/>
    <property type="match status" value="1"/>
</dbReference>
<keyword evidence="6" id="KW-1185">Reference proteome</keyword>
<dbReference type="OrthoDB" id="9800645at2"/>
<dbReference type="RefSeq" id="WP_020951476.1">
    <property type="nucleotide sequence ID" value="NC_022041.1"/>
</dbReference>
<evidence type="ECO:0000313" key="6">
    <source>
        <dbReference type="Proteomes" id="UP000015480"/>
    </source>
</evidence>
<dbReference type="HOGENOM" id="CLU_063236_2_2_5"/>
<dbReference type="GO" id="GO:0003677">
    <property type="term" value="F:DNA binding"/>
    <property type="evidence" value="ECO:0007669"/>
    <property type="project" value="UniProtKB-KW"/>
</dbReference>
<dbReference type="GO" id="GO:0003700">
    <property type="term" value="F:DNA-binding transcription factor activity"/>
    <property type="evidence" value="ECO:0007669"/>
    <property type="project" value="InterPro"/>
</dbReference>
<dbReference type="STRING" id="1367847.JCM7686_2782"/>
<dbReference type="SMART" id="SM00866">
    <property type="entry name" value="UTRA"/>
    <property type="match status" value="1"/>
</dbReference>
<keyword evidence="2" id="KW-0238">DNA-binding</keyword>
<protein>
    <submittedName>
        <fullName evidence="5">Transcriptional regulator, GntR family</fullName>
    </submittedName>
</protein>
<dbReference type="NCBIfam" id="TIGR02325">
    <property type="entry name" value="C_P_lyase_phnF"/>
    <property type="match status" value="1"/>
</dbReference>
<organism evidence="5 6">
    <name type="scientific">Paracoccus aminophilus JCM 7686</name>
    <dbReference type="NCBI Taxonomy" id="1367847"/>
    <lineage>
        <taxon>Bacteria</taxon>
        <taxon>Pseudomonadati</taxon>
        <taxon>Pseudomonadota</taxon>
        <taxon>Alphaproteobacteria</taxon>
        <taxon>Rhodobacterales</taxon>
        <taxon>Paracoccaceae</taxon>
        <taxon>Paracoccus</taxon>
    </lineage>
</organism>
<dbReference type="Pfam" id="PF07702">
    <property type="entry name" value="UTRA"/>
    <property type="match status" value="1"/>
</dbReference>
<dbReference type="InterPro" id="IPR036390">
    <property type="entry name" value="WH_DNA-bd_sf"/>
</dbReference>
<dbReference type="Gene3D" id="1.10.10.10">
    <property type="entry name" value="Winged helix-like DNA-binding domain superfamily/Winged helix DNA-binding domain"/>
    <property type="match status" value="1"/>
</dbReference>
<dbReference type="Pfam" id="PF00392">
    <property type="entry name" value="GntR"/>
    <property type="match status" value="1"/>
</dbReference>
<dbReference type="CDD" id="cd07377">
    <property type="entry name" value="WHTH_GntR"/>
    <property type="match status" value="1"/>
</dbReference>
<keyword evidence="3" id="KW-0804">Transcription</keyword>
<dbReference type="Gene3D" id="3.40.1410.10">
    <property type="entry name" value="Chorismate lyase-like"/>
    <property type="match status" value="1"/>
</dbReference>
<sequence length="245" mass="26841">MTETRIAIWESIRDAVRRDISEGSLQPGDQLPTEAELSARFGVNRHTVRRALADLAEAGLVRARRGAGVFVAMQPVEYPLGRRVRFHKNLALAGRLPGRRLDFVRLQAASRIEAEALEIAPGAPVYVSEGISTADEHPIAAFRAVFPAERLPGFDELLRRLSSVTEALRESGISDYTRAETRIDAEPATPVQAGRLHLREGALLMVTRGVNRDVAGVPVEYGTTWFVAERVSLVMRPETGGSLVP</sequence>
<dbReference type="InterPro" id="IPR000524">
    <property type="entry name" value="Tscrpt_reg_HTH_GntR"/>
</dbReference>
<evidence type="ECO:0000313" key="5">
    <source>
        <dbReference type="EMBL" id="AGT09838.1"/>
    </source>
</evidence>
<dbReference type="AlphaFoldDB" id="S5YEB7"/>
<keyword evidence="1" id="KW-0805">Transcription regulation</keyword>
<dbReference type="PANTHER" id="PTHR44846:SF1">
    <property type="entry name" value="MANNOSYL-D-GLYCERATE TRANSPORT_METABOLISM SYSTEM REPRESSOR MNGR-RELATED"/>
    <property type="match status" value="1"/>
</dbReference>
<proteinExistence type="predicted"/>
<evidence type="ECO:0000256" key="3">
    <source>
        <dbReference type="ARBA" id="ARBA00023163"/>
    </source>
</evidence>
<feature type="domain" description="HTH gntR-type" evidence="4">
    <location>
        <begin position="6"/>
        <end position="74"/>
    </location>
</feature>
<dbReference type="PRINTS" id="PR00035">
    <property type="entry name" value="HTHGNTR"/>
</dbReference>
<dbReference type="GO" id="GO:0045892">
    <property type="term" value="P:negative regulation of DNA-templated transcription"/>
    <property type="evidence" value="ECO:0007669"/>
    <property type="project" value="TreeGrafter"/>
</dbReference>
<gene>
    <name evidence="5" type="ORF">JCM7686_2782</name>
</gene>
<dbReference type="InterPro" id="IPR050679">
    <property type="entry name" value="Bact_HTH_transcr_reg"/>
</dbReference>
<evidence type="ECO:0000259" key="4">
    <source>
        <dbReference type="PROSITE" id="PS50949"/>
    </source>
</evidence>
<dbReference type="InterPro" id="IPR011663">
    <property type="entry name" value="UTRA"/>
</dbReference>
<dbReference type="eggNOG" id="COG2188">
    <property type="taxonomic scope" value="Bacteria"/>
</dbReference>
<dbReference type="PROSITE" id="PS50949">
    <property type="entry name" value="HTH_GNTR"/>
    <property type="match status" value="1"/>
</dbReference>
<dbReference type="Proteomes" id="UP000015480">
    <property type="component" value="Chromosome"/>
</dbReference>
<dbReference type="InterPro" id="IPR012702">
    <property type="entry name" value="CP_lyase_PhnF"/>
</dbReference>
<dbReference type="SUPFAM" id="SSF64288">
    <property type="entry name" value="Chorismate lyase-like"/>
    <property type="match status" value="1"/>
</dbReference>
<dbReference type="EMBL" id="CP006650">
    <property type="protein sequence ID" value="AGT09838.1"/>
    <property type="molecule type" value="Genomic_DNA"/>
</dbReference>
<dbReference type="SMART" id="SM00345">
    <property type="entry name" value="HTH_GNTR"/>
    <property type="match status" value="1"/>
</dbReference>
<dbReference type="KEGG" id="pami:JCM7686_2782"/>